<comment type="caution">
    <text evidence="3">The sequence shown here is derived from an EMBL/GenBank/DDBJ whole genome shotgun (WGS) entry which is preliminary data.</text>
</comment>
<keyword evidence="1" id="KW-1133">Transmembrane helix</keyword>
<organism evidence="3 4">
    <name type="scientific">Flavimobilis rhizosphaerae</name>
    <dbReference type="NCBI Taxonomy" id="2775421"/>
    <lineage>
        <taxon>Bacteria</taxon>
        <taxon>Bacillati</taxon>
        <taxon>Actinomycetota</taxon>
        <taxon>Actinomycetes</taxon>
        <taxon>Micrococcales</taxon>
        <taxon>Jonesiaceae</taxon>
        <taxon>Flavimobilis</taxon>
    </lineage>
</organism>
<feature type="domain" description="DUF58" evidence="2">
    <location>
        <begin position="210"/>
        <end position="300"/>
    </location>
</feature>
<dbReference type="EMBL" id="JACZDF010000004">
    <property type="protein sequence ID" value="MBD9699698.1"/>
    <property type="molecule type" value="Genomic_DNA"/>
</dbReference>
<dbReference type="PANTHER" id="PTHR34351:SF1">
    <property type="entry name" value="SLR1927 PROTEIN"/>
    <property type="match status" value="1"/>
</dbReference>
<dbReference type="Proteomes" id="UP000642107">
    <property type="component" value="Unassembled WGS sequence"/>
</dbReference>
<proteinExistence type="predicted"/>
<keyword evidence="1" id="KW-0472">Membrane</keyword>
<evidence type="ECO:0000313" key="4">
    <source>
        <dbReference type="Proteomes" id="UP000642107"/>
    </source>
</evidence>
<protein>
    <submittedName>
        <fullName evidence="3">DUF58 domain-containing protein</fullName>
    </submittedName>
</protein>
<sequence>MTARPVTRTARLTHRGTGLLLAGVVLVLAGFVAALTPVLLLGLLMCIPVAVTTIVLVVLHPSGRFTVTRSLRPAPAHVGDEVTVTTRVAPRHLTAWSSDLLHGFGLAEEVPPALRSGTPLRALVRARYEDVHLDYVLHPTVRGRWPLGPLEVTRVGPLGLCRATSTLGEATAVAVRPRLLPMTGSSALAQAGISPMQAGANEPSDEDASLRRYVPGDDLRRVHWKSAARHRELHVRVDEGASLTPATVVVDLPAARRTAHDIVLERIISVGATLATHLVETGHAVRLVAVGDAGPASPSAGARVVATDDAARARILDPTIDLTPMPVGAARTAARAARLTEVVGGRRGAEQIVVVLGGDTEAAEIELAAYGDEAATSATRTAVVVTRAGGPNPVASRLCDHGWRTVVLADDNLDDAWQQLLGVRA</sequence>
<dbReference type="InterPro" id="IPR002881">
    <property type="entry name" value="DUF58"/>
</dbReference>
<dbReference type="RefSeq" id="WP_192279964.1">
    <property type="nucleotide sequence ID" value="NZ_JACZDF010000004.1"/>
</dbReference>
<feature type="transmembrane region" description="Helical" evidence="1">
    <location>
        <begin position="38"/>
        <end position="59"/>
    </location>
</feature>
<gene>
    <name evidence="3" type="ORF">IGS67_09380</name>
</gene>
<accession>A0ABR9DRH4</accession>
<dbReference type="Pfam" id="PF01882">
    <property type="entry name" value="DUF58"/>
    <property type="match status" value="1"/>
</dbReference>
<evidence type="ECO:0000259" key="2">
    <source>
        <dbReference type="Pfam" id="PF01882"/>
    </source>
</evidence>
<reference evidence="3 4" key="1">
    <citation type="submission" date="2020-09" db="EMBL/GenBank/DDBJ databases">
        <title>Flavimobilis rhizosphaerae sp. nov., isolated from rhizosphere soil of Spartina alterniflora.</title>
        <authorList>
            <person name="Hanqin C."/>
        </authorList>
    </citation>
    <scope>NUCLEOTIDE SEQUENCE [LARGE SCALE GENOMIC DNA]</scope>
    <source>
        <strain evidence="3 4">GY 10621</strain>
    </source>
</reference>
<evidence type="ECO:0000256" key="1">
    <source>
        <dbReference type="SAM" id="Phobius"/>
    </source>
</evidence>
<keyword evidence="1" id="KW-0812">Transmembrane</keyword>
<evidence type="ECO:0000313" key="3">
    <source>
        <dbReference type="EMBL" id="MBD9699698.1"/>
    </source>
</evidence>
<keyword evidence="4" id="KW-1185">Reference proteome</keyword>
<dbReference type="PANTHER" id="PTHR34351">
    <property type="entry name" value="SLR1927 PROTEIN-RELATED"/>
    <property type="match status" value="1"/>
</dbReference>
<feature type="transmembrane region" description="Helical" evidence="1">
    <location>
        <begin position="12"/>
        <end position="32"/>
    </location>
</feature>
<name>A0ABR9DRH4_9MICO</name>